<evidence type="ECO:0000313" key="1">
    <source>
        <dbReference type="EMBL" id="MBC3934049.1"/>
    </source>
</evidence>
<comment type="caution">
    <text evidence="1">The sequence shown here is derived from an EMBL/GenBank/DDBJ whole genome shotgun (WGS) entry which is preliminary data.</text>
</comment>
<name>A0A923HXL3_9BURK</name>
<dbReference type="Proteomes" id="UP000612361">
    <property type="component" value="Unassembled WGS sequence"/>
</dbReference>
<gene>
    <name evidence="1" type="ORF">H8K47_01630</name>
</gene>
<accession>A0A923HXL3</accession>
<proteinExistence type="predicted"/>
<dbReference type="EMBL" id="JACOGG010000002">
    <property type="protein sequence ID" value="MBC3934049.1"/>
    <property type="molecule type" value="Genomic_DNA"/>
</dbReference>
<evidence type="ECO:0000313" key="2">
    <source>
        <dbReference type="Proteomes" id="UP000612361"/>
    </source>
</evidence>
<organism evidence="1 2">
    <name type="scientific">Undibacterium rugosum</name>
    <dbReference type="NCBI Taxonomy" id="2762291"/>
    <lineage>
        <taxon>Bacteria</taxon>
        <taxon>Pseudomonadati</taxon>
        <taxon>Pseudomonadota</taxon>
        <taxon>Betaproteobacteria</taxon>
        <taxon>Burkholderiales</taxon>
        <taxon>Oxalobacteraceae</taxon>
        <taxon>Undibacterium</taxon>
    </lineage>
</organism>
<keyword evidence="2" id="KW-1185">Reference proteome</keyword>
<protein>
    <submittedName>
        <fullName evidence="1">Uncharacterized protein</fullName>
    </submittedName>
</protein>
<reference evidence="1" key="1">
    <citation type="submission" date="2020-08" db="EMBL/GenBank/DDBJ databases">
        <title>Novel species isolated from subtropical streams in China.</title>
        <authorList>
            <person name="Lu H."/>
        </authorList>
    </citation>
    <scope>NUCLEOTIDE SEQUENCE</scope>
    <source>
        <strain evidence="1">CY7W</strain>
    </source>
</reference>
<dbReference type="AlphaFoldDB" id="A0A923HXL3"/>
<sequence>MVTPEAMELSRLRACHAAAKAGERNYKKGGGVLYQGYSVKHAWIDVNRKTYALTEMCSVLNVNPSGYRTCKHGGTPARKRLMDTQMLAIIRAIPAERKGAYSCPHGARIVSTRFYGRQRGAIPCIERAAAEIGGWVLYSLAVVPL</sequence>
<dbReference type="RefSeq" id="WP_186879695.1">
    <property type="nucleotide sequence ID" value="NZ_JACOGG010000002.1"/>
</dbReference>